<dbReference type="Pfam" id="PF11774">
    <property type="entry name" value="Lsr2"/>
    <property type="match status" value="1"/>
</dbReference>
<dbReference type="Gene3D" id="4.10.320.10">
    <property type="entry name" value="E3-binding domain"/>
    <property type="match status" value="1"/>
</dbReference>
<dbReference type="Pfam" id="PF23359">
    <property type="entry name" value="Lsr2_DNA-bd"/>
    <property type="match status" value="1"/>
</dbReference>
<feature type="domain" description="Lsr2 dimerization" evidence="1">
    <location>
        <begin position="2"/>
        <end position="61"/>
    </location>
</feature>
<dbReference type="GO" id="GO:0016746">
    <property type="term" value="F:acyltransferase activity"/>
    <property type="evidence" value="ECO:0007669"/>
    <property type="project" value="InterPro"/>
</dbReference>
<protein>
    <submittedName>
        <fullName evidence="3">Lsr2 family protein</fullName>
    </submittedName>
</protein>
<evidence type="ECO:0000259" key="2">
    <source>
        <dbReference type="Pfam" id="PF23359"/>
    </source>
</evidence>
<dbReference type="GO" id="GO:0003677">
    <property type="term" value="F:DNA binding"/>
    <property type="evidence" value="ECO:0007669"/>
    <property type="project" value="InterPro"/>
</dbReference>
<dbReference type="OrthoDB" id="4113332at2"/>
<accession>A0A1H8IAW0</accession>
<dbReference type="InterPro" id="IPR036625">
    <property type="entry name" value="E3-bd_dom_sf"/>
</dbReference>
<dbReference type="InterPro" id="IPR024412">
    <property type="entry name" value="Lsr2_dim_dom"/>
</dbReference>
<feature type="domain" description="Lsr2 DNA-binding" evidence="2">
    <location>
        <begin position="75"/>
        <end position="111"/>
    </location>
</feature>
<dbReference type="AlphaFoldDB" id="A0A1H8IAW0"/>
<dbReference type="Gene3D" id="3.30.60.230">
    <property type="entry name" value="Lsr2, dimerization domain"/>
    <property type="match status" value="1"/>
</dbReference>
<dbReference type="InterPro" id="IPR055370">
    <property type="entry name" value="Lsr2_DNA-bd"/>
</dbReference>
<evidence type="ECO:0000259" key="1">
    <source>
        <dbReference type="Pfam" id="PF11774"/>
    </source>
</evidence>
<reference evidence="3 4" key="1">
    <citation type="submission" date="2019-03" db="EMBL/GenBank/DDBJ databases">
        <title>Genomics of glacier-inhabiting Cryobacterium strains.</title>
        <authorList>
            <person name="Liu Q."/>
            <person name="Xin Y.-H."/>
        </authorList>
    </citation>
    <scope>NUCLEOTIDE SEQUENCE [LARGE SCALE GENOMIC DNA]</scope>
    <source>
        <strain evidence="3 4">Hh15</strain>
    </source>
</reference>
<dbReference type="STRING" id="1424661.SAMN05216281_11121"/>
<sequence length="114" mass="12151">MKKTTVQLLDDLDGTVIENGSGATVSYTFDGDSYEIDLSAENLAEFRAAVKPYINVSRRVGYVPAKPRAAGSAGSDRAELQAIRAWAAANDVQVSDRGRIAGTVREAYANAQAK</sequence>
<dbReference type="EMBL" id="SOFF01000002">
    <property type="protein sequence ID" value="TFB95563.1"/>
    <property type="molecule type" value="Genomic_DNA"/>
</dbReference>
<comment type="caution">
    <text evidence="3">The sequence shown here is derived from an EMBL/GenBank/DDBJ whole genome shotgun (WGS) entry which is preliminary data.</text>
</comment>
<gene>
    <name evidence="3" type="ORF">E3O10_00540</name>
</gene>
<evidence type="ECO:0000313" key="3">
    <source>
        <dbReference type="EMBL" id="TFB95563.1"/>
    </source>
</evidence>
<dbReference type="RefSeq" id="WP_092110767.1">
    <property type="nucleotide sequence ID" value="NZ_FOCN01000011.1"/>
</dbReference>
<proteinExistence type="predicted"/>
<name>A0A1H8IAW0_9MICO</name>
<evidence type="ECO:0000313" key="4">
    <source>
        <dbReference type="Proteomes" id="UP000297654"/>
    </source>
</evidence>
<dbReference type="InterPro" id="IPR042261">
    <property type="entry name" value="Lsr2-like_dimerization"/>
</dbReference>
<dbReference type="Proteomes" id="UP000297654">
    <property type="component" value="Unassembled WGS sequence"/>
</dbReference>
<keyword evidence="4" id="KW-1185">Reference proteome</keyword>
<organism evidence="3 4">
    <name type="scientific">Cryobacterium luteum</name>
    <dbReference type="NCBI Taxonomy" id="1424661"/>
    <lineage>
        <taxon>Bacteria</taxon>
        <taxon>Bacillati</taxon>
        <taxon>Actinomycetota</taxon>
        <taxon>Actinomycetes</taxon>
        <taxon>Micrococcales</taxon>
        <taxon>Microbacteriaceae</taxon>
        <taxon>Cryobacterium</taxon>
    </lineage>
</organism>